<dbReference type="STRING" id="1042163.BRLA_c023880"/>
<evidence type="ECO:0000313" key="3">
    <source>
        <dbReference type="Proteomes" id="UP000005850"/>
    </source>
</evidence>
<dbReference type="Pfam" id="PF00583">
    <property type="entry name" value="Acetyltransf_1"/>
    <property type="match status" value="1"/>
</dbReference>
<dbReference type="RefSeq" id="WP_003337629.1">
    <property type="nucleotide sequence ID" value="NZ_CP007806.1"/>
</dbReference>
<dbReference type="PROSITE" id="PS51186">
    <property type="entry name" value="GNAT"/>
    <property type="match status" value="1"/>
</dbReference>
<evidence type="ECO:0000313" key="2">
    <source>
        <dbReference type="EMBL" id="AIG26708.1"/>
    </source>
</evidence>
<dbReference type="GO" id="GO:0016747">
    <property type="term" value="F:acyltransferase activity, transferring groups other than amino-acyl groups"/>
    <property type="evidence" value="ECO:0007669"/>
    <property type="project" value="InterPro"/>
</dbReference>
<name>A0A075R6E0_BRELA</name>
<dbReference type="EMBL" id="CP007806">
    <property type="protein sequence ID" value="AIG26708.1"/>
    <property type="molecule type" value="Genomic_DNA"/>
</dbReference>
<dbReference type="Gene3D" id="3.40.630.30">
    <property type="match status" value="1"/>
</dbReference>
<sequence length="342" mass="39323">MLKAVQVTNTKMKEEFCSLPGPSANRIDSLDESNADTHWMILDKEGVAARCSLWWSNVPAYQDHQVGVIGHYAARNAPAASELLQLCSRELAKKGCTIVIGPMDGNTWGTHRLVTKTKGDLPFFLEPNTPLEWADHFTQDGFEPLSHYISRIVDLDHRDLGEAGQEYEKKRYKQLTQHMNERGIRIRQLDLTRIDEELTRIYELSIRAFHQNFLYTEISENEFLKQYTKIVPYIKPELVLLAEHDDRLVGFMFTLPDVMQAQMGKAVDQVILKTLAVDPDYQGYKIGSFLVKAVYDLAQKLGYQRAINALMIQENRSTRFNANEGYILRDYTLFAKKLEREA</sequence>
<dbReference type="PANTHER" id="PTHR41368">
    <property type="entry name" value="PROTEIN YGHO"/>
    <property type="match status" value="1"/>
</dbReference>
<dbReference type="PANTHER" id="PTHR41368:SF1">
    <property type="entry name" value="PROTEIN YGHO"/>
    <property type="match status" value="1"/>
</dbReference>
<keyword evidence="2" id="KW-0808">Transferase</keyword>
<dbReference type="InterPro" id="IPR039968">
    <property type="entry name" value="BcerS-like"/>
</dbReference>
<protein>
    <submittedName>
        <fullName evidence="2">Putative acetyltransferase</fullName>
    </submittedName>
</protein>
<feature type="domain" description="N-acetyltransferase" evidence="1">
    <location>
        <begin position="184"/>
        <end position="339"/>
    </location>
</feature>
<gene>
    <name evidence="2" type="ORF">BRLA_c023880</name>
</gene>
<dbReference type="SUPFAM" id="SSF55729">
    <property type="entry name" value="Acyl-CoA N-acyltransferases (Nat)"/>
    <property type="match status" value="1"/>
</dbReference>
<evidence type="ECO:0000259" key="1">
    <source>
        <dbReference type="PROSITE" id="PS51186"/>
    </source>
</evidence>
<proteinExistence type="predicted"/>
<accession>A0A075R6E0</accession>
<reference evidence="2 3" key="1">
    <citation type="journal article" date="2011" name="J. Bacteriol.">
        <title>Genome sequence of Brevibacillus laterosporus LMG 15441, a pathogen of invertebrates.</title>
        <authorList>
            <person name="Djukic M."/>
            <person name="Poehlein A."/>
            <person name="Thurmer A."/>
            <person name="Daniel R."/>
        </authorList>
    </citation>
    <scope>NUCLEOTIDE SEQUENCE [LARGE SCALE GENOMIC DNA]</scope>
    <source>
        <strain evidence="2 3">LMG 15441</strain>
    </source>
</reference>
<dbReference type="Proteomes" id="UP000005850">
    <property type="component" value="Chromosome"/>
</dbReference>
<dbReference type="InterPro" id="IPR016181">
    <property type="entry name" value="Acyl_CoA_acyltransferase"/>
</dbReference>
<dbReference type="eggNOG" id="COG3153">
    <property type="taxonomic scope" value="Bacteria"/>
</dbReference>
<dbReference type="CDD" id="cd04301">
    <property type="entry name" value="NAT_SF"/>
    <property type="match status" value="1"/>
</dbReference>
<dbReference type="HOGENOM" id="CLU_789143_0_0_9"/>
<keyword evidence="3" id="KW-1185">Reference proteome</keyword>
<dbReference type="AlphaFoldDB" id="A0A075R6E0"/>
<dbReference type="InterPro" id="IPR000182">
    <property type="entry name" value="GNAT_dom"/>
</dbReference>
<organism evidence="2 3">
    <name type="scientific">Brevibacillus laterosporus LMG 15441</name>
    <dbReference type="NCBI Taxonomy" id="1042163"/>
    <lineage>
        <taxon>Bacteria</taxon>
        <taxon>Bacillati</taxon>
        <taxon>Bacillota</taxon>
        <taxon>Bacilli</taxon>
        <taxon>Bacillales</taxon>
        <taxon>Paenibacillaceae</taxon>
        <taxon>Brevibacillus</taxon>
    </lineage>
</organism>
<dbReference type="KEGG" id="blr:BRLA_c023880"/>